<dbReference type="EMBL" id="FNDJ01000027">
    <property type="protein sequence ID" value="SDL57802.1"/>
    <property type="molecule type" value="Genomic_DNA"/>
</dbReference>
<evidence type="ECO:0000313" key="1">
    <source>
        <dbReference type="EMBL" id="SDL57802.1"/>
    </source>
</evidence>
<gene>
    <name evidence="1" type="ORF">SAMN05421869_127121</name>
</gene>
<accession>A0A1G9L776</accession>
<keyword evidence="2" id="KW-1185">Reference proteome</keyword>
<name>A0A1G9L776_9ACTN</name>
<dbReference type="STRING" id="633440.SAMN05421869_127121"/>
<evidence type="ECO:0000313" key="2">
    <source>
        <dbReference type="Proteomes" id="UP000199202"/>
    </source>
</evidence>
<reference evidence="1 2" key="1">
    <citation type="submission" date="2016-10" db="EMBL/GenBank/DDBJ databases">
        <authorList>
            <person name="de Groot N.N."/>
        </authorList>
    </citation>
    <scope>NUCLEOTIDE SEQUENCE [LARGE SCALE GENOMIC DNA]</scope>
    <source>
        <strain evidence="1 2">CGMCC 4.6533</strain>
    </source>
</reference>
<dbReference type="Proteomes" id="UP000199202">
    <property type="component" value="Unassembled WGS sequence"/>
</dbReference>
<sequence length="36" mass="4308">MRILKTKQQQSSTTSYLKALAEQAREQRIRYQKPAR</sequence>
<dbReference type="AlphaFoldDB" id="A0A1G9L776"/>
<organism evidence="1 2">
    <name type="scientific">Nonomuraea jiangxiensis</name>
    <dbReference type="NCBI Taxonomy" id="633440"/>
    <lineage>
        <taxon>Bacteria</taxon>
        <taxon>Bacillati</taxon>
        <taxon>Actinomycetota</taxon>
        <taxon>Actinomycetes</taxon>
        <taxon>Streptosporangiales</taxon>
        <taxon>Streptosporangiaceae</taxon>
        <taxon>Nonomuraea</taxon>
    </lineage>
</organism>
<protein>
    <submittedName>
        <fullName evidence="1">Uncharacterized protein</fullName>
    </submittedName>
</protein>
<proteinExistence type="predicted"/>